<evidence type="ECO:0000313" key="3">
    <source>
        <dbReference type="Proteomes" id="UP000550707"/>
    </source>
</evidence>
<accession>A0A7J8CRP1</accession>
<dbReference type="EMBL" id="JACASF010000020">
    <property type="protein sequence ID" value="KAF6413510.1"/>
    <property type="molecule type" value="Genomic_DNA"/>
</dbReference>
<dbReference type="InParanoid" id="A0A7J8CRP1"/>
<comment type="caution">
    <text evidence="2">The sequence shown here is derived from an EMBL/GenBank/DDBJ whole genome shotgun (WGS) entry which is preliminary data.</text>
</comment>
<keyword evidence="1" id="KW-1133">Transmembrane helix</keyword>
<keyword evidence="1" id="KW-0812">Transmembrane</keyword>
<dbReference type="AlphaFoldDB" id="A0A7J8CRP1"/>
<keyword evidence="1" id="KW-0472">Membrane</keyword>
<proteinExistence type="predicted"/>
<dbReference type="Proteomes" id="UP000550707">
    <property type="component" value="Unassembled WGS sequence"/>
</dbReference>
<name>A0A7J8CRP1_MOLMO</name>
<organism evidence="2 3">
    <name type="scientific">Molossus molossus</name>
    <name type="common">Pallas' mastiff bat</name>
    <name type="synonym">Vespertilio molossus</name>
    <dbReference type="NCBI Taxonomy" id="27622"/>
    <lineage>
        <taxon>Eukaryota</taxon>
        <taxon>Metazoa</taxon>
        <taxon>Chordata</taxon>
        <taxon>Craniata</taxon>
        <taxon>Vertebrata</taxon>
        <taxon>Euteleostomi</taxon>
        <taxon>Mammalia</taxon>
        <taxon>Eutheria</taxon>
        <taxon>Laurasiatheria</taxon>
        <taxon>Chiroptera</taxon>
        <taxon>Yangochiroptera</taxon>
        <taxon>Molossidae</taxon>
        <taxon>Molossus</taxon>
    </lineage>
</organism>
<sequence>MARGARQPALCRGNRCRPLLRAWEGAVRERGAGWSGSPGAWCGINRVSCGEQAQRRYLGPLHQGAALLARDRIVWGRELTFCLILPLCISSCNYIITVIANTVLFYRIVFKLYRMYNSCPELC</sequence>
<feature type="transmembrane region" description="Helical" evidence="1">
    <location>
        <begin position="83"/>
        <end position="106"/>
    </location>
</feature>
<evidence type="ECO:0000256" key="1">
    <source>
        <dbReference type="SAM" id="Phobius"/>
    </source>
</evidence>
<reference evidence="2 3" key="1">
    <citation type="journal article" date="2020" name="Nature">
        <title>Six reference-quality genomes reveal evolution of bat adaptations.</title>
        <authorList>
            <person name="Jebb D."/>
            <person name="Huang Z."/>
            <person name="Pippel M."/>
            <person name="Hughes G.M."/>
            <person name="Lavrichenko K."/>
            <person name="Devanna P."/>
            <person name="Winkler S."/>
            <person name="Jermiin L.S."/>
            <person name="Skirmuntt E.C."/>
            <person name="Katzourakis A."/>
            <person name="Burkitt-Gray L."/>
            <person name="Ray D.A."/>
            <person name="Sullivan K.A.M."/>
            <person name="Roscito J.G."/>
            <person name="Kirilenko B.M."/>
            <person name="Davalos L.M."/>
            <person name="Corthals A.P."/>
            <person name="Power M.L."/>
            <person name="Jones G."/>
            <person name="Ransome R.D."/>
            <person name="Dechmann D.K.N."/>
            <person name="Locatelli A.G."/>
            <person name="Puechmaille S.J."/>
            <person name="Fedrigo O."/>
            <person name="Jarvis E.D."/>
            <person name="Hiller M."/>
            <person name="Vernes S.C."/>
            <person name="Myers E.W."/>
            <person name="Teeling E.C."/>
        </authorList>
    </citation>
    <scope>NUCLEOTIDE SEQUENCE [LARGE SCALE GENOMIC DNA]</scope>
    <source>
        <strain evidence="2">MMolMol1</strain>
        <tissue evidence="2">Muscle</tissue>
    </source>
</reference>
<protein>
    <submittedName>
        <fullName evidence="2">Uncharacterized protein</fullName>
    </submittedName>
</protein>
<keyword evidence="3" id="KW-1185">Reference proteome</keyword>
<evidence type="ECO:0000313" key="2">
    <source>
        <dbReference type="EMBL" id="KAF6413510.1"/>
    </source>
</evidence>
<gene>
    <name evidence="2" type="ORF">HJG59_009731</name>
</gene>